<dbReference type="Pfam" id="PF00590">
    <property type="entry name" value="TP_methylase"/>
    <property type="match status" value="1"/>
</dbReference>
<accession>A0A941HQG0</accession>
<dbReference type="InterPro" id="IPR011109">
    <property type="entry name" value="DNA_bind_recombinase_dom"/>
</dbReference>
<dbReference type="GO" id="GO:0046047">
    <property type="term" value="P:TTP catabolic process"/>
    <property type="evidence" value="ECO:0007669"/>
    <property type="project" value="TreeGrafter"/>
</dbReference>
<dbReference type="EMBL" id="JAGSCS010000010">
    <property type="protein sequence ID" value="MBR0576401.1"/>
    <property type="molecule type" value="Genomic_DNA"/>
</dbReference>
<dbReference type="InterPro" id="IPR048015">
    <property type="entry name" value="NTP-PPase_MazG-like_N"/>
</dbReference>
<feature type="domain" description="Recombinase" evidence="1">
    <location>
        <begin position="131"/>
        <end position="276"/>
    </location>
</feature>
<dbReference type="InterPro" id="IPR024180">
    <property type="entry name" value="Tetrapyrrole_Mease/MazG_pred"/>
</dbReference>
<proteinExistence type="predicted"/>
<dbReference type="InterPro" id="IPR000878">
    <property type="entry name" value="4pyrrol_Mease"/>
</dbReference>
<dbReference type="PANTHER" id="PTHR30522">
    <property type="entry name" value="NUCLEOSIDE TRIPHOSPHATE PYROPHOSPHOHYDROLASE"/>
    <property type="match status" value="1"/>
</dbReference>
<dbReference type="PIRSF" id="PIRSF002845">
    <property type="entry name" value="Ttrprl_mtas_MazG"/>
    <property type="match status" value="1"/>
</dbReference>
<dbReference type="InterPro" id="IPR011551">
    <property type="entry name" value="NTP_PyrPHydrolase_MazG"/>
</dbReference>
<evidence type="ECO:0000313" key="2">
    <source>
        <dbReference type="EMBL" id="MBR0576401.1"/>
    </source>
</evidence>
<dbReference type="SUPFAM" id="SSF101386">
    <property type="entry name" value="all-alpha NTP pyrophosphatases"/>
    <property type="match status" value="2"/>
</dbReference>
<dbReference type="InterPro" id="IPR014777">
    <property type="entry name" value="4pyrrole_Mease_sub1"/>
</dbReference>
<dbReference type="GO" id="GO:0046061">
    <property type="term" value="P:dATP catabolic process"/>
    <property type="evidence" value="ECO:0007669"/>
    <property type="project" value="TreeGrafter"/>
</dbReference>
<dbReference type="Gene3D" id="3.40.1010.10">
    <property type="entry name" value="Cobalt-precorrin-4 Transmethylase, Domain 1"/>
    <property type="match status" value="1"/>
</dbReference>
<protein>
    <submittedName>
        <fullName evidence="2">Nucleoside triphosphate pyrophosphohydrolase</fullName>
        <ecNumber evidence="2">3.6.1.9</ecNumber>
    </submittedName>
</protein>
<sequence length="481" mass="55298">MIHIVGLGPGNAEALTLGAWKALHEYPVYLRTKAHPTVARLEEEGLKYVAFDHYYEEKETFEEVYGAMAQEVLLRAQEGDLVYAVPGHPLVAEKSVSLLLEACTERGIPHRIHPAVSFVDTVLEELRLDPIAGVRIVDALDIDNISPDFTQGMIITQVYSAYVAGQVKLALGRYLEDEDEVVFIRAAGTPEASIRTLPLYALDRQKDIDHLTSVYLPPKPQRYDFYRFMGVIRRLRDKDGGCPWDLEQTHETLKRYLIEESYEALEAIDLEDPDKMAEEFGDVLLQVALHSIIGEETGEFDIHEVIRTVTEKMIYRHPHVFQRDKDMTSDEVLVQWEALKKKEKKEESLGDSLKEISKHYPALSRAEKIQKKARKYGFDWDDIEEVFKKITEETEEIREAMISGDARQISGELGDLLFAVVNLARFLDSDPELVLNETSDKFIRRILRMEELLTAKELKFQDLPLEELDKYWETAKKEEKI</sequence>
<evidence type="ECO:0000313" key="3">
    <source>
        <dbReference type="Proteomes" id="UP000675379"/>
    </source>
</evidence>
<dbReference type="EC" id="3.6.1.9" evidence="2"/>
<dbReference type="GO" id="GO:0046081">
    <property type="term" value="P:dUTP catabolic process"/>
    <property type="evidence" value="ECO:0007669"/>
    <property type="project" value="TreeGrafter"/>
</dbReference>
<evidence type="ECO:0000259" key="1">
    <source>
        <dbReference type="PROSITE" id="PS51737"/>
    </source>
</evidence>
<name>A0A941HQG0_9CLOT</name>
<reference evidence="2" key="1">
    <citation type="submission" date="2021-04" db="EMBL/GenBank/DDBJ databases">
        <title>Proteiniclasticum sedimins sp. nov., an obligate anaerobic bacterium isolated from anaerobic sludge.</title>
        <authorList>
            <person name="Liu J."/>
        </authorList>
    </citation>
    <scope>NUCLEOTIDE SEQUENCE</scope>
    <source>
        <strain evidence="2">BAD-10</strain>
    </source>
</reference>
<dbReference type="GO" id="GO:0003677">
    <property type="term" value="F:DNA binding"/>
    <property type="evidence" value="ECO:0007669"/>
    <property type="project" value="InterPro"/>
</dbReference>
<dbReference type="CDD" id="cd11723">
    <property type="entry name" value="YabN_N_like"/>
    <property type="match status" value="1"/>
</dbReference>
<organism evidence="2 3">
    <name type="scientific">Proteiniclasticum sediminis</name>
    <dbReference type="NCBI Taxonomy" id="2804028"/>
    <lineage>
        <taxon>Bacteria</taxon>
        <taxon>Bacillati</taxon>
        <taxon>Bacillota</taxon>
        <taxon>Clostridia</taxon>
        <taxon>Eubacteriales</taxon>
        <taxon>Clostridiaceae</taxon>
        <taxon>Proteiniclasticum</taxon>
    </lineage>
</organism>
<dbReference type="CDD" id="cd11528">
    <property type="entry name" value="NTP-PPase_MazG_Nterm"/>
    <property type="match status" value="1"/>
</dbReference>
<dbReference type="FunFam" id="1.10.287.1080:FF:000003">
    <property type="entry name" value="Nucleoside triphosphate pyrophosphohydrolase"/>
    <property type="match status" value="1"/>
</dbReference>
<dbReference type="GO" id="GO:0006950">
    <property type="term" value="P:response to stress"/>
    <property type="evidence" value="ECO:0007669"/>
    <property type="project" value="UniProtKB-ARBA"/>
</dbReference>
<dbReference type="Gene3D" id="1.10.287.1080">
    <property type="entry name" value="MazG-like"/>
    <property type="match status" value="2"/>
</dbReference>
<dbReference type="Proteomes" id="UP000675379">
    <property type="component" value="Unassembled WGS sequence"/>
</dbReference>
<dbReference type="GO" id="GO:0008168">
    <property type="term" value="F:methyltransferase activity"/>
    <property type="evidence" value="ECO:0007669"/>
    <property type="project" value="InterPro"/>
</dbReference>
<keyword evidence="3" id="KW-1185">Reference proteome</keyword>
<dbReference type="InterPro" id="IPR035013">
    <property type="entry name" value="YabN_N"/>
</dbReference>
<dbReference type="CDD" id="cd11529">
    <property type="entry name" value="NTP-PPase_MazG_Cterm"/>
    <property type="match status" value="1"/>
</dbReference>
<comment type="caution">
    <text evidence="2">The sequence shown here is derived from an EMBL/GenBank/DDBJ whole genome shotgun (WGS) entry which is preliminary data.</text>
</comment>
<dbReference type="PROSITE" id="PS51737">
    <property type="entry name" value="RECOMBINASE_DNA_BIND"/>
    <property type="match status" value="1"/>
</dbReference>
<dbReference type="NCBIfam" id="NF007113">
    <property type="entry name" value="PRK09562.1"/>
    <property type="match status" value="1"/>
</dbReference>
<dbReference type="GO" id="GO:0046076">
    <property type="term" value="P:dTTP catabolic process"/>
    <property type="evidence" value="ECO:0007669"/>
    <property type="project" value="TreeGrafter"/>
</dbReference>
<dbReference type="GO" id="GO:0046052">
    <property type="term" value="P:UTP catabolic process"/>
    <property type="evidence" value="ECO:0007669"/>
    <property type="project" value="TreeGrafter"/>
</dbReference>
<dbReference type="InterPro" id="IPR048011">
    <property type="entry name" value="NTP-PPase_MazG-like_C"/>
</dbReference>
<dbReference type="InterPro" id="IPR035996">
    <property type="entry name" value="4pyrrol_Methylase_sf"/>
</dbReference>
<dbReference type="GO" id="GO:0047429">
    <property type="term" value="F:nucleoside triphosphate diphosphatase activity"/>
    <property type="evidence" value="ECO:0007669"/>
    <property type="project" value="UniProtKB-EC"/>
</dbReference>
<dbReference type="InterPro" id="IPR004518">
    <property type="entry name" value="MazG-like_dom"/>
</dbReference>
<dbReference type="PANTHER" id="PTHR30522:SF0">
    <property type="entry name" value="NUCLEOSIDE TRIPHOSPHATE PYROPHOSPHOHYDROLASE"/>
    <property type="match status" value="1"/>
</dbReference>
<dbReference type="FunFam" id="1.10.287.1080:FF:000001">
    <property type="entry name" value="Nucleoside triphosphate pyrophosphohydrolase"/>
    <property type="match status" value="1"/>
</dbReference>
<dbReference type="Pfam" id="PF03819">
    <property type="entry name" value="MazG"/>
    <property type="match status" value="2"/>
</dbReference>
<dbReference type="SUPFAM" id="SSF53790">
    <property type="entry name" value="Tetrapyrrole methylase"/>
    <property type="match status" value="1"/>
</dbReference>
<dbReference type="AlphaFoldDB" id="A0A941HQG0"/>
<dbReference type="GO" id="GO:0006203">
    <property type="term" value="P:dGTP catabolic process"/>
    <property type="evidence" value="ECO:0007669"/>
    <property type="project" value="TreeGrafter"/>
</dbReference>
<keyword evidence="2" id="KW-0378">Hydrolase</keyword>
<dbReference type="NCBIfam" id="TIGR00444">
    <property type="entry name" value="mazG"/>
    <property type="match status" value="1"/>
</dbReference>
<gene>
    <name evidence="2" type="primary">mazG</name>
    <name evidence="2" type="ORF">KCG48_08615</name>
</gene>
<dbReference type="GO" id="GO:0000150">
    <property type="term" value="F:DNA strand exchange activity"/>
    <property type="evidence" value="ECO:0007669"/>
    <property type="project" value="InterPro"/>
</dbReference>